<dbReference type="InterPro" id="IPR036646">
    <property type="entry name" value="PGAM_B_sf"/>
</dbReference>
<feature type="binding site" evidence="10 12">
    <location>
        <position position="151"/>
    </location>
    <ligand>
        <name>substrate</name>
    </ligand>
</feature>
<feature type="binding site" evidence="10 13">
    <location>
        <position position="466"/>
    </location>
    <ligand>
        <name>Mn(2+)</name>
        <dbReference type="ChEBI" id="CHEBI:29035"/>
        <label>2</label>
    </ligand>
</feature>
<dbReference type="Gene3D" id="3.40.720.10">
    <property type="entry name" value="Alkaline Phosphatase, subunit A"/>
    <property type="match status" value="1"/>
</dbReference>
<evidence type="ECO:0000256" key="10">
    <source>
        <dbReference type="HAMAP-Rule" id="MF_01038"/>
    </source>
</evidence>
<dbReference type="GO" id="GO:0030145">
    <property type="term" value="F:manganese ion binding"/>
    <property type="evidence" value="ECO:0007669"/>
    <property type="project" value="UniProtKB-UniRule"/>
</dbReference>
<organism evidence="16 17">
    <name type="scientific">Pseudomonas syringae pv. avii</name>
    <dbReference type="NCBI Taxonomy" id="663959"/>
    <lineage>
        <taxon>Bacteria</taxon>
        <taxon>Pseudomonadati</taxon>
        <taxon>Pseudomonadota</taxon>
        <taxon>Gammaproteobacteria</taxon>
        <taxon>Pseudomonadales</taxon>
        <taxon>Pseudomonadaceae</taxon>
        <taxon>Pseudomonas</taxon>
        <taxon>Pseudomonas syringae</taxon>
    </lineage>
</organism>
<dbReference type="SUPFAM" id="SSF53649">
    <property type="entry name" value="Alkaline phosphatase-like"/>
    <property type="match status" value="1"/>
</dbReference>
<evidence type="ECO:0000256" key="3">
    <source>
        <dbReference type="ARBA" id="ARBA00008819"/>
    </source>
</evidence>
<dbReference type="FunFam" id="3.40.1450.10:FF:000001">
    <property type="entry name" value="2,3-bisphosphoglycerate-independent phosphoglycerate mutase"/>
    <property type="match status" value="1"/>
</dbReference>
<dbReference type="EC" id="5.4.2.12" evidence="4 10"/>
<comment type="function">
    <text evidence="10">Catalyzes the interconversion of 2-phosphoglycerate and 3-phosphoglycerate.</text>
</comment>
<dbReference type="GO" id="GO:0004619">
    <property type="term" value="F:phosphoglycerate mutase activity"/>
    <property type="evidence" value="ECO:0007669"/>
    <property type="project" value="UniProtKB-UniRule"/>
</dbReference>
<feature type="binding site" evidence="10 12">
    <location>
        <position position="358"/>
    </location>
    <ligand>
        <name>substrate</name>
    </ligand>
</feature>
<keyword evidence="8 10" id="KW-0413">Isomerase</keyword>
<dbReference type="Proteomes" id="UP000280395">
    <property type="component" value="Unassembled WGS sequence"/>
</dbReference>
<dbReference type="Pfam" id="PF01676">
    <property type="entry name" value="Metalloenzyme"/>
    <property type="match status" value="1"/>
</dbReference>
<evidence type="ECO:0000313" key="17">
    <source>
        <dbReference type="Proteomes" id="UP000280395"/>
    </source>
</evidence>
<feature type="binding site" evidence="10 12">
    <location>
        <position position="219"/>
    </location>
    <ligand>
        <name>substrate</name>
    </ligand>
</feature>
<evidence type="ECO:0000256" key="13">
    <source>
        <dbReference type="PIRSR" id="PIRSR001492-3"/>
    </source>
</evidence>
<keyword evidence="5 10" id="KW-0479">Metal-binding</keyword>
<feature type="binding site" evidence="10 13">
    <location>
        <position position="485"/>
    </location>
    <ligand>
        <name>Mn(2+)</name>
        <dbReference type="ChEBI" id="CHEBI:29035"/>
        <label>1</label>
    </ligand>
</feature>
<dbReference type="GO" id="GO:0006096">
    <property type="term" value="P:glycolytic process"/>
    <property type="evidence" value="ECO:0007669"/>
    <property type="project" value="UniProtKB-UniRule"/>
</dbReference>
<evidence type="ECO:0000256" key="9">
    <source>
        <dbReference type="ARBA" id="ARBA00071648"/>
    </source>
</evidence>
<evidence type="ECO:0000256" key="6">
    <source>
        <dbReference type="ARBA" id="ARBA00023152"/>
    </source>
</evidence>
<comment type="subunit">
    <text evidence="10">Monomer.</text>
</comment>
<sequence>MTWLELRFKLPLPFQLSSFISAARGSMTTTPKPLVLIILDGFGHSESHHDNAVYSANKPVLDRLTATVPNGLISGSGMDVGLPDGQMGNSEVGHMNLGAGRVVYQDFTRVTKAIRDGEFFENPTICAAVDKAVAAGKAVHFMGLLSDGGVHSHQDHLVAMAELAFKRGADKIYLHAFLDGRDTPPKSAQSSIELLDTTFAALGKGRIASLVGRYFAMDRDNRWDRVAQAYNLIVEGQAEFNAATAQEGLEAAYARGESDEFVKATTIGEPVKVEDGDAMVFMNFRADRARELSHVFVDEGFKDFERARQPKVEFVMLTQYAANIPAPSAFAPGSLENVLGDYLAKNGKTQLRIAETEKYAHVTFFFSGGREEPFPGEERILIPSPKVATYDLQPEMSAPEVTDKIVDAIDHQRYDVIVVNYANGDMVGHSGNLEAAVKAVECLDKCVGRIVDALDKVGGEALITADHGNCEQMSDESTGQAHTAHTTEPVPFIYVGKRDLKVREGGVLADVAPTMLKLMGLEQPKEMTGTSILV</sequence>
<evidence type="ECO:0000256" key="7">
    <source>
        <dbReference type="ARBA" id="ARBA00023211"/>
    </source>
</evidence>
<keyword evidence="6 10" id="KW-0324">Glycolysis</keyword>
<feature type="binding site" evidence="10 13">
    <location>
        <position position="467"/>
    </location>
    <ligand>
        <name>Mn(2+)</name>
        <dbReference type="ChEBI" id="CHEBI:29035"/>
        <label>2</label>
    </ligand>
</feature>
<evidence type="ECO:0000259" key="14">
    <source>
        <dbReference type="Pfam" id="PF01676"/>
    </source>
</evidence>
<dbReference type="InterPro" id="IPR011258">
    <property type="entry name" value="BPG-indep_PGM_N"/>
</dbReference>
<comment type="caution">
    <text evidence="16">The sequence shown here is derived from an EMBL/GenBank/DDBJ whole genome shotgun (WGS) entry which is preliminary data.</text>
</comment>
<dbReference type="InterPro" id="IPR017850">
    <property type="entry name" value="Alkaline_phosphatase_core_sf"/>
</dbReference>
<dbReference type="UniPathway" id="UPA00109">
    <property type="reaction ID" value="UER00186"/>
</dbReference>
<evidence type="ECO:0000256" key="8">
    <source>
        <dbReference type="ARBA" id="ARBA00023235"/>
    </source>
</evidence>
<feature type="binding site" evidence="10 13">
    <location>
        <position position="425"/>
    </location>
    <ligand>
        <name>Mn(2+)</name>
        <dbReference type="ChEBI" id="CHEBI:29035"/>
        <label>1</label>
    </ligand>
</feature>
<feature type="domain" description="BPG-independent PGAM N-terminal" evidence="15">
    <location>
        <begin position="110"/>
        <end position="321"/>
    </location>
</feature>
<proteinExistence type="inferred from homology"/>
<dbReference type="Pfam" id="PF06415">
    <property type="entry name" value="iPGM_N"/>
    <property type="match status" value="1"/>
</dbReference>
<dbReference type="NCBIfam" id="TIGR01307">
    <property type="entry name" value="pgm_bpd_ind"/>
    <property type="match status" value="1"/>
</dbReference>
<dbReference type="SUPFAM" id="SSF64158">
    <property type="entry name" value="2,3-Bisphosphoglycerate-independent phosphoglycerate mutase, substrate-binding domain"/>
    <property type="match status" value="1"/>
</dbReference>
<evidence type="ECO:0000256" key="11">
    <source>
        <dbReference type="PIRSR" id="PIRSR001492-1"/>
    </source>
</evidence>
<protein>
    <recommendedName>
        <fullName evidence="9 10">2,3-bisphosphoglycerate-independent phosphoglycerate mutase</fullName>
        <shortName evidence="10">BPG-independent PGAM</shortName>
        <shortName evidence="10">Phosphoglyceromutase</shortName>
        <shortName evidence="10">iPGM</shortName>
        <ecNumber evidence="4 10">5.4.2.12</ecNumber>
    </recommendedName>
</protein>
<evidence type="ECO:0000256" key="2">
    <source>
        <dbReference type="ARBA" id="ARBA00004798"/>
    </source>
</evidence>
<dbReference type="InterPro" id="IPR006124">
    <property type="entry name" value="Metalloenzyme"/>
</dbReference>
<feature type="binding site" evidence="10 13">
    <location>
        <position position="40"/>
    </location>
    <ligand>
        <name>Mn(2+)</name>
        <dbReference type="ChEBI" id="CHEBI:29035"/>
        <label>2</label>
    </ligand>
</feature>
<keyword evidence="7 10" id="KW-0464">Manganese</keyword>
<dbReference type="HAMAP" id="MF_01038">
    <property type="entry name" value="GpmI"/>
    <property type="match status" value="1"/>
</dbReference>
<evidence type="ECO:0000259" key="15">
    <source>
        <dbReference type="Pfam" id="PF06415"/>
    </source>
</evidence>
<evidence type="ECO:0000256" key="1">
    <source>
        <dbReference type="ARBA" id="ARBA00000370"/>
    </source>
</evidence>
<gene>
    <name evidence="10" type="primary">gpmI</name>
    <name evidence="16" type="ORF">ALP29_04702</name>
</gene>
<comment type="cofactor">
    <cofactor evidence="10">
        <name>Mn(2+)</name>
        <dbReference type="ChEBI" id="CHEBI:29035"/>
    </cofactor>
    <text evidence="10">Binds 2 manganese ions per subunit.</text>
</comment>
<evidence type="ECO:0000256" key="4">
    <source>
        <dbReference type="ARBA" id="ARBA00012026"/>
    </source>
</evidence>
<accession>A0A3M5VZ19</accession>
<dbReference type="PANTHER" id="PTHR31637:SF0">
    <property type="entry name" value="2,3-BISPHOSPHOGLYCERATE-INDEPENDENT PHOSPHOGLYCERATE MUTASE"/>
    <property type="match status" value="1"/>
</dbReference>
<comment type="pathway">
    <text evidence="2 10">Carbohydrate degradation; glycolysis; pyruvate from D-glyceraldehyde 3-phosphate: step 3/5.</text>
</comment>
<dbReference type="GO" id="GO:0005829">
    <property type="term" value="C:cytosol"/>
    <property type="evidence" value="ECO:0007669"/>
    <property type="project" value="TreeGrafter"/>
</dbReference>
<evidence type="ECO:0000313" key="16">
    <source>
        <dbReference type="EMBL" id="RMU62934.1"/>
    </source>
</evidence>
<dbReference type="Gene3D" id="3.40.1450.10">
    <property type="entry name" value="BPG-independent phosphoglycerate mutase, domain B"/>
    <property type="match status" value="1"/>
</dbReference>
<dbReference type="InterPro" id="IPR005995">
    <property type="entry name" value="Pgm_bpd_ind"/>
</dbReference>
<feature type="binding site" evidence="10 12">
    <location>
        <position position="213"/>
    </location>
    <ligand>
        <name>substrate</name>
    </ligand>
</feature>
<dbReference type="EMBL" id="RBUA01000318">
    <property type="protein sequence ID" value="RMU62934.1"/>
    <property type="molecule type" value="Genomic_DNA"/>
</dbReference>
<dbReference type="GO" id="GO:0006007">
    <property type="term" value="P:glucose catabolic process"/>
    <property type="evidence" value="ECO:0007669"/>
    <property type="project" value="InterPro"/>
</dbReference>
<reference evidence="16 17" key="1">
    <citation type="submission" date="2018-08" db="EMBL/GenBank/DDBJ databases">
        <title>Recombination of ecologically and evolutionarily significant loci maintains genetic cohesion in the Pseudomonas syringae species complex.</title>
        <authorList>
            <person name="Dillon M."/>
            <person name="Thakur S."/>
            <person name="Almeida R.N.D."/>
            <person name="Weir B.S."/>
            <person name="Guttman D.S."/>
        </authorList>
    </citation>
    <scope>NUCLEOTIDE SEQUENCE [LARGE SCALE GENOMIC DNA]</scope>
    <source>
        <strain evidence="16 17">ICMP 14479</strain>
    </source>
</reference>
<feature type="binding site" evidence="10 12">
    <location>
        <begin position="181"/>
        <end position="182"/>
    </location>
    <ligand>
        <name>substrate</name>
    </ligand>
</feature>
<name>A0A3M5VZ19_PSESX</name>
<dbReference type="FunFam" id="3.40.720.10:FF:000001">
    <property type="entry name" value="2,3-bisphosphoglycerate-independent phosphoglycerate mutase"/>
    <property type="match status" value="1"/>
</dbReference>
<dbReference type="PANTHER" id="PTHR31637">
    <property type="entry name" value="2,3-BISPHOSPHOGLYCERATE-INDEPENDENT PHOSPHOGLYCERATE MUTASE"/>
    <property type="match status" value="1"/>
</dbReference>
<evidence type="ECO:0000256" key="12">
    <source>
        <dbReference type="PIRSR" id="PIRSR001492-2"/>
    </source>
</evidence>
<dbReference type="CDD" id="cd16010">
    <property type="entry name" value="iPGM"/>
    <property type="match status" value="1"/>
</dbReference>
<feature type="domain" description="Metalloenzyme" evidence="14">
    <location>
        <begin position="32"/>
        <end position="522"/>
    </location>
</feature>
<feature type="binding site" evidence="10 13">
    <location>
        <position position="90"/>
    </location>
    <ligand>
        <name>Mn(2+)</name>
        <dbReference type="ChEBI" id="CHEBI:29035"/>
        <label>2</label>
    </ligand>
</feature>
<feature type="binding site" evidence="10 13">
    <location>
        <position position="429"/>
    </location>
    <ligand>
        <name>Mn(2+)</name>
        <dbReference type="ChEBI" id="CHEBI:29035"/>
        <label>1</label>
    </ligand>
</feature>
<feature type="binding site" evidence="10 12">
    <location>
        <begin position="285"/>
        <end position="288"/>
    </location>
    <ligand>
        <name>substrate</name>
    </ligand>
</feature>
<evidence type="ECO:0000256" key="5">
    <source>
        <dbReference type="ARBA" id="ARBA00022723"/>
    </source>
</evidence>
<dbReference type="AlphaFoldDB" id="A0A3M5VZ19"/>
<comment type="similarity">
    <text evidence="3 10">Belongs to the BPG-independent phosphoglycerate mutase family.</text>
</comment>
<dbReference type="PIRSF" id="PIRSF001492">
    <property type="entry name" value="IPGAM"/>
    <property type="match status" value="1"/>
</dbReference>
<feature type="active site" description="Phosphoserine intermediate" evidence="10 11">
    <location>
        <position position="90"/>
    </location>
</feature>
<comment type="catalytic activity">
    <reaction evidence="1 10">
        <text>(2R)-2-phosphoglycerate = (2R)-3-phosphoglycerate</text>
        <dbReference type="Rhea" id="RHEA:15901"/>
        <dbReference type="ChEBI" id="CHEBI:58272"/>
        <dbReference type="ChEBI" id="CHEBI:58289"/>
        <dbReference type="EC" id="5.4.2.12"/>
    </reaction>
</comment>